<feature type="compositionally biased region" description="Polar residues" evidence="1">
    <location>
        <begin position="134"/>
        <end position="144"/>
    </location>
</feature>
<name>A0A9N9Y7H0_9HYPO</name>
<dbReference type="Proteomes" id="UP000754883">
    <property type="component" value="Unassembled WGS sequence"/>
</dbReference>
<dbReference type="AlphaFoldDB" id="A0A9N9Y7H0"/>
<protein>
    <submittedName>
        <fullName evidence="2">Uncharacterized protein</fullName>
    </submittedName>
</protein>
<evidence type="ECO:0000256" key="1">
    <source>
        <dbReference type="SAM" id="MobiDB-lite"/>
    </source>
</evidence>
<dbReference type="EMBL" id="CABFNO020001496">
    <property type="protein sequence ID" value="CAG9992755.1"/>
    <property type="molecule type" value="Genomic_DNA"/>
</dbReference>
<accession>A0A9N9Y7H0</accession>
<comment type="caution">
    <text evidence="2">The sequence shown here is derived from an EMBL/GenBank/DDBJ whole genome shotgun (WGS) entry which is preliminary data.</text>
</comment>
<evidence type="ECO:0000313" key="3">
    <source>
        <dbReference type="Proteomes" id="UP000754883"/>
    </source>
</evidence>
<feature type="region of interest" description="Disordered" evidence="1">
    <location>
        <begin position="59"/>
        <end position="159"/>
    </location>
</feature>
<feature type="compositionally biased region" description="Basic and acidic residues" evidence="1">
    <location>
        <begin position="81"/>
        <end position="90"/>
    </location>
</feature>
<evidence type="ECO:0000313" key="2">
    <source>
        <dbReference type="EMBL" id="CAG9992755.1"/>
    </source>
</evidence>
<organism evidence="2 3">
    <name type="scientific">Clonostachys byssicola</name>
    <dbReference type="NCBI Taxonomy" id="160290"/>
    <lineage>
        <taxon>Eukaryota</taxon>
        <taxon>Fungi</taxon>
        <taxon>Dikarya</taxon>
        <taxon>Ascomycota</taxon>
        <taxon>Pezizomycotina</taxon>
        <taxon>Sordariomycetes</taxon>
        <taxon>Hypocreomycetidae</taxon>
        <taxon>Hypocreales</taxon>
        <taxon>Bionectriaceae</taxon>
        <taxon>Clonostachys</taxon>
    </lineage>
</organism>
<sequence>MPRIAISEEVSKPRPKTTPSGYIFHGRSIALNSFPSIRRHGSRGSVWVLVPVAIHGTLGESSPQALDQGVEHPPVGNAQNYEEHSADRGPNDVSYSSEAIEALSEGATGGSNNDTGDDDNCAVAQTEEGADSCRSLSTGDQSSGCEIDSRDVVSVKRMP</sequence>
<gene>
    <name evidence="2" type="ORF">CBYS24578_00010947</name>
</gene>
<reference evidence="2" key="1">
    <citation type="submission" date="2021-10" db="EMBL/GenBank/DDBJ databases">
        <authorList>
            <person name="Piombo E."/>
        </authorList>
    </citation>
    <scope>NUCLEOTIDE SEQUENCE</scope>
</reference>
<proteinExistence type="predicted"/>
<feature type="compositionally biased region" description="Basic and acidic residues" evidence="1">
    <location>
        <begin position="147"/>
        <end position="159"/>
    </location>
</feature>
<dbReference type="OrthoDB" id="10452004at2759"/>
<keyword evidence="3" id="KW-1185">Reference proteome</keyword>